<dbReference type="AlphaFoldDB" id="A0A853DB92"/>
<name>A0A853DB92_9MICO</name>
<dbReference type="EMBL" id="JACCFW010000001">
    <property type="protein sequence ID" value="NYJ73259.1"/>
    <property type="molecule type" value="Genomic_DNA"/>
</dbReference>
<sequence length="258" mass="26658">MSDLKSLLELASDGSDQRPFNPADDVRRGRAALRRRRFGQGTAGVVAAGVAVAAVVGGLTLLPHHQGEQTAAPATHRLIPAPNAWMIHVGYVPEGWAQRPKTSSASNGGALVGGRLEPTWDQIQLVRVDVPSADGSRAAENTVTVSVLGGVVSALTGAVHVNPKTGQWTGQVTTVSSGPAKGTRVLVYPPSVRTRKSETVCTEQPVPSSGASNTQKLRSPQGHLCATYVEGAMSLPDVAAVLASSTAGQNPPTVTADR</sequence>
<evidence type="ECO:0000313" key="2">
    <source>
        <dbReference type="EMBL" id="NYJ73259.1"/>
    </source>
</evidence>
<organism evidence="2 3">
    <name type="scientific">Allobranchiibius huperziae</name>
    <dbReference type="NCBI Taxonomy" id="1874116"/>
    <lineage>
        <taxon>Bacteria</taxon>
        <taxon>Bacillati</taxon>
        <taxon>Actinomycetota</taxon>
        <taxon>Actinomycetes</taxon>
        <taxon>Micrococcales</taxon>
        <taxon>Dermacoccaceae</taxon>
        <taxon>Allobranchiibius</taxon>
    </lineage>
</organism>
<dbReference type="Proteomes" id="UP000571817">
    <property type="component" value="Unassembled WGS sequence"/>
</dbReference>
<keyword evidence="3" id="KW-1185">Reference proteome</keyword>
<accession>A0A853DB92</accession>
<proteinExistence type="predicted"/>
<comment type="caution">
    <text evidence="2">The sequence shown here is derived from an EMBL/GenBank/DDBJ whole genome shotgun (WGS) entry which is preliminary data.</text>
</comment>
<feature type="transmembrane region" description="Helical" evidence="1">
    <location>
        <begin position="38"/>
        <end position="62"/>
    </location>
</feature>
<keyword evidence="1" id="KW-0812">Transmembrane</keyword>
<evidence type="ECO:0000256" key="1">
    <source>
        <dbReference type="SAM" id="Phobius"/>
    </source>
</evidence>
<keyword evidence="1" id="KW-1133">Transmembrane helix</keyword>
<keyword evidence="1" id="KW-0472">Membrane</keyword>
<protein>
    <submittedName>
        <fullName evidence="2">Uncharacterized protein</fullName>
    </submittedName>
</protein>
<reference evidence="2 3" key="1">
    <citation type="submission" date="2020-07" db="EMBL/GenBank/DDBJ databases">
        <title>Sequencing the genomes of 1000 actinobacteria strains.</title>
        <authorList>
            <person name="Klenk H.-P."/>
        </authorList>
    </citation>
    <scope>NUCLEOTIDE SEQUENCE [LARGE SCALE GENOMIC DNA]</scope>
    <source>
        <strain evidence="2 3">DSM 29531</strain>
    </source>
</reference>
<gene>
    <name evidence="2" type="ORF">HNR15_000222</name>
</gene>
<dbReference type="RefSeq" id="WP_179478412.1">
    <property type="nucleotide sequence ID" value="NZ_JACCFW010000001.1"/>
</dbReference>
<evidence type="ECO:0000313" key="3">
    <source>
        <dbReference type="Proteomes" id="UP000571817"/>
    </source>
</evidence>